<gene>
    <name evidence="3" type="primary">LOC106812853</name>
</gene>
<feature type="compositionally biased region" description="Basic and acidic residues" evidence="1">
    <location>
        <begin position="1"/>
        <end position="33"/>
    </location>
</feature>
<dbReference type="PANTHER" id="PTHR46601">
    <property type="entry name" value="ULP_PROTEASE DOMAIN-CONTAINING PROTEIN"/>
    <property type="match status" value="1"/>
</dbReference>
<evidence type="ECO:0000313" key="2">
    <source>
        <dbReference type="Proteomes" id="UP000695022"/>
    </source>
</evidence>
<dbReference type="RefSeq" id="XP_014672322.1">
    <property type="nucleotide sequence ID" value="XM_014816836.1"/>
</dbReference>
<organism evidence="2 3">
    <name type="scientific">Priapulus caudatus</name>
    <name type="common">Priapulid worm</name>
    <dbReference type="NCBI Taxonomy" id="37621"/>
    <lineage>
        <taxon>Eukaryota</taxon>
        <taxon>Metazoa</taxon>
        <taxon>Ecdysozoa</taxon>
        <taxon>Scalidophora</taxon>
        <taxon>Priapulida</taxon>
        <taxon>Priapulimorpha</taxon>
        <taxon>Priapulimorphida</taxon>
        <taxon>Priapulidae</taxon>
        <taxon>Priapulus</taxon>
    </lineage>
</organism>
<protein>
    <submittedName>
        <fullName evidence="3">Uncharacterized protein LOC106812853</fullName>
    </submittedName>
</protein>
<reference evidence="3" key="1">
    <citation type="submission" date="2025-08" db="UniProtKB">
        <authorList>
            <consortium name="RefSeq"/>
        </authorList>
    </citation>
    <scope>IDENTIFICATION</scope>
</reference>
<dbReference type="PANTHER" id="PTHR46601:SF2">
    <property type="entry name" value="UBIQUITIN-LIKE PROTEASE FAMILY PROFILE DOMAIN-CONTAINING PROTEIN"/>
    <property type="match status" value="1"/>
</dbReference>
<dbReference type="Proteomes" id="UP000695022">
    <property type="component" value="Unplaced"/>
</dbReference>
<name>A0ABM1EJF1_PRICU</name>
<sequence length="723" mass="82974">MGRPRKENKISNAEKCKRYREKQDSGERKEKDRIRKQKSRSAMKQAENAQKRRQQLKTDRERKKKNNTDTPYTTKSARARSLKRAKDSLPKDNNQMMDIISGILHDLTPKKKATVLSNVKTIPKQKSPGRPLALDAEKRDFVISFLEREDISYTMPGQKDQVYTGKDTMGNSCYKTKHYLFWTLNELVQILNADSYKDKFGEEIKFSTLHRLIKATKHVLYQQDIPHQSCLCDRCENLELLIQGINASRPRFAEAQSVSETKLPSNCHDLFKLVTCSIDDISCATGQCTKCPVIDVGSIREVDFISFFQWEKNAGTKYPEKVGHRLSGSECVDLLKEQISDVKYHYFLKRNQHAAFRAQKESLKANEIIIHIDFSENYDNRQQNAVQSAYFGCQSYTLYTACVYRKVGAGLICDNYVLVTSSGEHSRTVAFNLNKYLLELTVQKGQAFDTVYFWSDGCAAQFKSKHCFHQLIKFNDNLKVCWHYFESHHGKGSVDGLGGCVKNTVFRKVKANQVVISSAKQFADFANATVSNINVIHVGEERFESVIDCDLSKPVEGTLKVRYVERCSTNLGYVLKFYVASPLPEASDIVPPFQKVEYLSDCQDVVEEVLGLEPPIFDMVEIGQWYVSYCHEYNYWFVGLVSRTNMTGPTGQIQMTFLEQDKPGVNRFRNKSDFDTVKLGDIFHKLHDEPMNIGSSTRITFMSLSEKDFEEITTLFARHYLRP</sequence>
<evidence type="ECO:0000256" key="1">
    <source>
        <dbReference type="SAM" id="MobiDB-lite"/>
    </source>
</evidence>
<keyword evidence="2" id="KW-1185">Reference proteome</keyword>
<dbReference type="GeneID" id="106812853"/>
<proteinExistence type="predicted"/>
<feature type="region of interest" description="Disordered" evidence="1">
    <location>
        <begin position="1"/>
        <end position="93"/>
    </location>
</feature>
<evidence type="ECO:0000313" key="3">
    <source>
        <dbReference type="RefSeq" id="XP_014672322.1"/>
    </source>
</evidence>
<accession>A0ABM1EJF1</accession>